<keyword evidence="2" id="KW-0813">Transport</keyword>
<organism evidence="9">
    <name type="scientific">marine sediment metagenome</name>
    <dbReference type="NCBI Taxonomy" id="412755"/>
    <lineage>
        <taxon>unclassified sequences</taxon>
        <taxon>metagenomes</taxon>
        <taxon>ecological metagenomes</taxon>
    </lineage>
</organism>
<feature type="transmembrane region" description="Helical" evidence="7">
    <location>
        <begin position="12"/>
        <end position="31"/>
    </location>
</feature>
<dbReference type="AlphaFoldDB" id="A0A0F8XQU0"/>
<comment type="subcellular location">
    <subcellularLocation>
        <location evidence="1">Cell membrane</location>
        <topology evidence="1">Multi-pass membrane protein</topology>
    </subcellularLocation>
</comment>
<comment type="caution">
    <text evidence="9">The sequence shown here is derived from an EMBL/GenBank/DDBJ whole genome shotgun (WGS) entry which is preliminary data.</text>
</comment>
<dbReference type="SUPFAM" id="SSF161098">
    <property type="entry name" value="MetI-like"/>
    <property type="match status" value="1"/>
</dbReference>
<dbReference type="Pfam" id="PF00528">
    <property type="entry name" value="BPD_transp_1"/>
    <property type="match status" value="1"/>
</dbReference>
<dbReference type="InterPro" id="IPR051393">
    <property type="entry name" value="ABC_transporter_permease"/>
</dbReference>
<dbReference type="PANTHER" id="PTHR30193:SF37">
    <property type="entry name" value="INNER MEMBRANE ABC TRANSPORTER PERMEASE PROTEIN YCJO"/>
    <property type="match status" value="1"/>
</dbReference>
<evidence type="ECO:0000256" key="4">
    <source>
        <dbReference type="ARBA" id="ARBA00022692"/>
    </source>
</evidence>
<feature type="transmembrane region" description="Helical" evidence="7">
    <location>
        <begin position="154"/>
        <end position="176"/>
    </location>
</feature>
<dbReference type="CDD" id="cd06261">
    <property type="entry name" value="TM_PBP2"/>
    <property type="match status" value="1"/>
</dbReference>
<dbReference type="PANTHER" id="PTHR30193">
    <property type="entry name" value="ABC TRANSPORTER PERMEASE PROTEIN"/>
    <property type="match status" value="1"/>
</dbReference>
<dbReference type="PROSITE" id="PS50928">
    <property type="entry name" value="ABC_TM1"/>
    <property type="match status" value="1"/>
</dbReference>
<dbReference type="GO" id="GO:0055085">
    <property type="term" value="P:transmembrane transport"/>
    <property type="evidence" value="ECO:0007669"/>
    <property type="project" value="InterPro"/>
</dbReference>
<evidence type="ECO:0000256" key="1">
    <source>
        <dbReference type="ARBA" id="ARBA00004651"/>
    </source>
</evidence>
<proteinExistence type="predicted"/>
<sequence length="289" mass="32239">MRTKIKRGGSFLFLIPAAAFVLLAELVPVIYTTYLGFMDWNLISPPEWTGLANYIKVFSTPELLNALKNTAYWVLGTIVFAVGFPLLIATFLTRIKGKVIFKTIFFIPSTLSPTIAAIFWRRVLSSQHGALYPILEAIGITAQPLLTIPRINTYIMIGIWTWQYFGLNLILFLVGLETIPKEPVEAARIDGASAVQIFYRIIFPLLRPIMLLVMANAVINSIRMFDIPWIVIQGGPGRVSETLAISLYRESFLLFRMGLGSAIAVVLSVITLLASYRYLVTMGGGKKKE</sequence>
<dbReference type="Gene3D" id="1.10.3720.10">
    <property type="entry name" value="MetI-like"/>
    <property type="match status" value="1"/>
</dbReference>
<evidence type="ECO:0000256" key="2">
    <source>
        <dbReference type="ARBA" id="ARBA00022448"/>
    </source>
</evidence>
<dbReference type="InterPro" id="IPR000515">
    <property type="entry name" value="MetI-like"/>
</dbReference>
<accession>A0A0F8XQU0</accession>
<feature type="transmembrane region" description="Helical" evidence="7">
    <location>
        <begin position="197"/>
        <end position="219"/>
    </location>
</feature>
<evidence type="ECO:0000259" key="8">
    <source>
        <dbReference type="PROSITE" id="PS50928"/>
    </source>
</evidence>
<protein>
    <recommendedName>
        <fullName evidence="8">ABC transmembrane type-1 domain-containing protein</fullName>
    </recommendedName>
</protein>
<feature type="domain" description="ABC transmembrane type-1" evidence="8">
    <location>
        <begin position="67"/>
        <end position="278"/>
    </location>
</feature>
<dbReference type="EMBL" id="LAZR01061456">
    <property type="protein sequence ID" value="KKK63545.1"/>
    <property type="molecule type" value="Genomic_DNA"/>
</dbReference>
<gene>
    <name evidence="9" type="ORF">LCGC14_2993200</name>
</gene>
<evidence type="ECO:0000313" key="9">
    <source>
        <dbReference type="EMBL" id="KKK63545.1"/>
    </source>
</evidence>
<evidence type="ECO:0000256" key="6">
    <source>
        <dbReference type="ARBA" id="ARBA00023136"/>
    </source>
</evidence>
<name>A0A0F8XQU0_9ZZZZ</name>
<evidence type="ECO:0000256" key="7">
    <source>
        <dbReference type="SAM" id="Phobius"/>
    </source>
</evidence>
<keyword evidence="5 7" id="KW-1133">Transmembrane helix</keyword>
<keyword evidence="3" id="KW-1003">Cell membrane</keyword>
<evidence type="ECO:0000256" key="5">
    <source>
        <dbReference type="ARBA" id="ARBA00022989"/>
    </source>
</evidence>
<reference evidence="9" key="1">
    <citation type="journal article" date="2015" name="Nature">
        <title>Complex archaea that bridge the gap between prokaryotes and eukaryotes.</title>
        <authorList>
            <person name="Spang A."/>
            <person name="Saw J.H."/>
            <person name="Jorgensen S.L."/>
            <person name="Zaremba-Niedzwiedzka K."/>
            <person name="Martijn J."/>
            <person name="Lind A.E."/>
            <person name="van Eijk R."/>
            <person name="Schleper C."/>
            <person name="Guy L."/>
            <person name="Ettema T.J."/>
        </authorList>
    </citation>
    <scope>NUCLEOTIDE SEQUENCE</scope>
</reference>
<keyword evidence="6 7" id="KW-0472">Membrane</keyword>
<evidence type="ECO:0000256" key="3">
    <source>
        <dbReference type="ARBA" id="ARBA00022475"/>
    </source>
</evidence>
<dbReference type="InterPro" id="IPR035906">
    <property type="entry name" value="MetI-like_sf"/>
</dbReference>
<feature type="transmembrane region" description="Helical" evidence="7">
    <location>
        <begin position="99"/>
        <end position="120"/>
    </location>
</feature>
<dbReference type="GO" id="GO:0005886">
    <property type="term" value="C:plasma membrane"/>
    <property type="evidence" value="ECO:0007669"/>
    <property type="project" value="UniProtKB-SubCell"/>
</dbReference>
<keyword evidence="4 7" id="KW-0812">Transmembrane</keyword>
<feature type="transmembrane region" description="Helical" evidence="7">
    <location>
        <begin position="71"/>
        <end position="92"/>
    </location>
</feature>
<feature type="transmembrane region" description="Helical" evidence="7">
    <location>
        <begin position="253"/>
        <end position="279"/>
    </location>
</feature>